<reference evidence="3 4" key="1">
    <citation type="journal article" date="2024" name="J Genomics">
        <title>Draft genome sequencing and assembly of Favolaschia claudopus CIRM-BRFM 2984 isolated from oak limbs.</title>
        <authorList>
            <person name="Navarro D."/>
            <person name="Drula E."/>
            <person name="Chaduli D."/>
            <person name="Cazenave R."/>
            <person name="Ahrendt S."/>
            <person name="Wang J."/>
            <person name="Lipzen A."/>
            <person name="Daum C."/>
            <person name="Barry K."/>
            <person name="Grigoriev I.V."/>
            <person name="Favel A."/>
            <person name="Rosso M.N."/>
            <person name="Martin F."/>
        </authorList>
    </citation>
    <scope>NUCLEOTIDE SEQUENCE [LARGE SCALE GENOMIC DNA]</scope>
    <source>
        <strain evidence="3 4">CIRM-BRFM 2984</strain>
    </source>
</reference>
<name>A0AAW0A8F4_9AGAR</name>
<feature type="region of interest" description="Disordered" evidence="1">
    <location>
        <begin position="640"/>
        <end position="660"/>
    </location>
</feature>
<evidence type="ECO:0000313" key="4">
    <source>
        <dbReference type="Proteomes" id="UP001362999"/>
    </source>
</evidence>
<dbReference type="Pfam" id="PF18721">
    <property type="entry name" value="CxC6"/>
    <property type="match status" value="1"/>
</dbReference>
<proteinExistence type="predicted"/>
<feature type="region of interest" description="Disordered" evidence="1">
    <location>
        <begin position="82"/>
        <end position="133"/>
    </location>
</feature>
<dbReference type="Proteomes" id="UP001362999">
    <property type="component" value="Unassembled WGS sequence"/>
</dbReference>
<evidence type="ECO:0000256" key="1">
    <source>
        <dbReference type="SAM" id="MobiDB-lite"/>
    </source>
</evidence>
<comment type="caution">
    <text evidence="3">The sequence shown here is derived from an EMBL/GenBank/DDBJ whole genome shotgun (WGS) entry which is preliminary data.</text>
</comment>
<sequence>MSQINTAPFTALPLNQKRKAELQAFASAMGLNSNATVPVLRSDIQKHLHDHPELADDPKYLSLLTSRSGGVPTVKTSALKAAEEGLGGPITPEVKTDPPGQLAKLSLSDRTPIDTGSAGHADDHSEFELSSEAGVSPVLTEPVQPPVPPPVPHNPGLPPAAANVPGVILIISHISELVHVNFFDMNRPQDQPSEVPVLSSNVRISTEVNTGNGQVEYVASLAQLLPAAFQNASPIKERGGRIYRPNFRGAAAPLHIGKVEAIAEGTAKPLQLQVVDSYTLRHTNGDLFCDVFVDNTERVAAGNSTEDAALGGALSNDGPAEVPHPIEQPPEFTGAGSDIPLQIARARAANNTVSHNWPRATTAGIVLERYMVEEQVVEFLRPWSRSSGGYVFPAESSVHRMHAGWSNLADLVNDFTGNQRKLTYRQSQQLFVEHFSRPLLLFHSRENFSCDAHPSTRSLAEAVRAEIGVNGGILESAMTHGCTNCTHLKRYRSDLAAAGANFGQAQGVAGLENEEIEMDPPPAGEANFIPPPQQDSPPPGEPRGYVRLAVMDGKNHSSSGKKCALDQCEEPLVNYKNGRFCEGHLNLQNVCGIVPCGLPVRSPGALTCSTEPHIQWHREYNSRFARLSFPGVRRVIRRQQGHRNTGGNHGPTLEVSLPPLGDTPGNEVVHTFKAGSTYCLQTVQWACGYPVGWGKCYRSESSPQVLGILNRFWANSPTFKPSFIAYDDACNLLRHLITQNSDDPWIVTTKFIVDAWHYIHHRSTDILCRLWCNPAPRDGSQPDLILVEEDSDGVQHETRAFDTETAEQLNSWLNGFESQLRHMSDVNYDFFVHVLLMIYAERVDKHVASKDLHLTEEFWAEAIGD</sequence>
<dbReference type="AlphaFoldDB" id="A0AAW0A8F4"/>
<evidence type="ECO:0000259" key="2">
    <source>
        <dbReference type="Pfam" id="PF18721"/>
    </source>
</evidence>
<dbReference type="EMBL" id="JAWWNJ010000080">
    <property type="protein sequence ID" value="KAK7002137.1"/>
    <property type="molecule type" value="Genomic_DNA"/>
</dbReference>
<feature type="region of interest" description="Disordered" evidence="1">
    <location>
        <begin position="520"/>
        <end position="542"/>
    </location>
</feature>
<organism evidence="3 4">
    <name type="scientific">Favolaschia claudopus</name>
    <dbReference type="NCBI Taxonomy" id="2862362"/>
    <lineage>
        <taxon>Eukaryota</taxon>
        <taxon>Fungi</taxon>
        <taxon>Dikarya</taxon>
        <taxon>Basidiomycota</taxon>
        <taxon>Agaricomycotina</taxon>
        <taxon>Agaricomycetes</taxon>
        <taxon>Agaricomycetidae</taxon>
        <taxon>Agaricales</taxon>
        <taxon>Marasmiineae</taxon>
        <taxon>Mycenaceae</taxon>
        <taxon>Favolaschia</taxon>
    </lineage>
</organism>
<protein>
    <recommendedName>
        <fullName evidence="2">CxC6 like cysteine cluster associated with KDZ domain-containing protein</fullName>
    </recommendedName>
</protein>
<feature type="compositionally biased region" description="Pro residues" evidence="1">
    <location>
        <begin position="520"/>
        <end position="541"/>
    </location>
</feature>
<dbReference type="InterPro" id="IPR040898">
    <property type="entry name" value="CxC6"/>
</dbReference>
<gene>
    <name evidence="3" type="ORF">R3P38DRAFT_3326656</name>
</gene>
<keyword evidence="4" id="KW-1185">Reference proteome</keyword>
<accession>A0AAW0A8F4</accession>
<evidence type="ECO:0000313" key="3">
    <source>
        <dbReference type="EMBL" id="KAK7002137.1"/>
    </source>
</evidence>
<feature type="domain" description="CxC6 like cysteine cluster associated with KDZ" evidence="2">
    <location>
        <begin position="550"/>
        <end position="618"/>
    </location>
</feature>